<dbReference type="STRING" id="34475.A0A4Y9XQ17"/>
<sequence length="214" mass="22380">MCSWQACKLASPIASASSPESSSPSRSAIALGQGLLSTVKADTSRTTSVGYQVLIGCGPCGIGLVQVTSAYFPILLPIPVSANVAALSSCAHSIWGFAIGGTIPQNRLPPPLPEEFYDKFPAGVAVAYTAISRITGLSEPLWAQVQNAFADALVVTVVWRAHLIMGATGLAFSLAMRGLPLHDQTNEQARQRGPVQRVSGCGKYNKANRGRKAG</sequence>
<accession>A0A4Y9XQ17</accession>
<keyword evidence="4" id="KW-1133">Transmembrane helix</keyword>
<dbReference type="AlphaFoldDB" id="A0A4Y9XQ17"/>
<dbReference type="GO" id="GO:0022857">
    <property type="term" value="F:transmembrane transporter activity"/>
    <property type="evidence" value="ECO:0007669"/>
    <property type="project" value="TreeGrafter"/>
</dbReference>
<dbReference type="PANTHER" id="PTHR23501:SF191">
    <property type="entry name" value="VACUOLAR BASIC AMINO ACID TRANSPORTER 4"/>
    <property type="match status" value="1"/>
</dbReference>
<proteinExistence type="predicted"/>
<keyword evidence="3" id="KW-0812">Transmembrane</keyword>
<dbReference type="EMBL" id="SEKV01001434">
    <property type="protein sequence ID" value="TFY50609.1"/>
    <property type="molecule type" value="Genomic_DNA"/>
</dbReference>
<keyword evidence="5" id="KW-0472">Membrane</keyword>
<dbReference type="Proteomes" id="UP000298390">
    <property type="component" value="Unassembled WGS sequence"/>
</dbReference>
<evidence type="ECO:0000313" key="7">
    <source>
        <dbReference type="EMBL" id="TFY50609.1"/>
    </source>
</evidence>
<evidence type="ECO:0000256" key="5">
    <source>
        <dbReference type="ARBA" id="ARBA00023136"/>
    </source>
</evidence>
<feature type="region of interest" description="Disordered" evidence="6">
    <location>
        <begin position="187"/>
        <end position="214"/>
    </location>
</feature>
<protein>
    <submittedName>
        <fullName evidence="7">Uncharacterized protein</fullName>
    </submittedName>
</protein>
<dbReference type="GO" id="GO:0005886">
    <property type="term" value="C:plasma membrane"/>
    <property type="evidence" value="ECO:0007669"/>
    <property type="project" value="TreeGrafter"/>
</dbReference>
<evidence type="ECO:0000256" key="3">
    <source>
        <dbReference type="ARBA" id="ARBA00022692"/>
    </source>
</evidence>
<gene>
    <name evidence="7" type="ORF">EVJ58_g10974</name>
</gene>
<name>A0A4Y9XQ17_9APHY</name>
<evidence type="ECO:0000256" key="6">
    <source>
        <dbReference type="SAM" id="MobiDB-lite"/>
    </source>
</evidence>
<comment type="caution">
    <text evidence="7">The sequence shown here is derived from an EMBL/GenBank/DDBJ whole genome shotgun (WGS) entry which is preliminary data.</text>
</comment>
<evidence type="ECO:0000313" key="8">
    <source>
        <dbReference type="Proteomes" id="UP000298390"/>
    </source>
</evidence>
<dbReference type="PANTHER" id="PTHR23501">
    <property type="entry name" value="MAJOR FACILITATOR SUPERFAMILY"/>
    <property type="match status" value="1"/>
</dbReference>
<keyword evidence="2" id="KW-0813">Transport</keyword>
<reference evidence="7 8" key="1">
    <citation type="submission" date="2019-01" db="EMBL/GenBank/DDBJ databases">
        <title>Genome sequencing of the rare red list fungi Fomitopsis rosea.</title>
        <authorList>
            <person name="Buettner E."/>
            <person name="Kellner H."/>
        </authorList>
    </citation>
    <scope>NUCLEOTIDE SEQUENCE [LARGE SCALE GENOMIC DNA]</scope>
    <source>
        <strain evidence="7 8">DSM 105464</strain>
    </source>
</reference>
<evidence type="ECO:0000256" key="4">
    <source>
        <dbReference type="ARBA" id="ARBA00022989"/>
    </source>
</evidence>
<comment type="subcellular location">
    <subcellularLocation>
        <location evidence="1">Endomembrane system</location>
        <topology evidence="1">Multi-pass membrane protein</topology>
    </subcellularLocation>
</comment>
<organism evidence="7 8">
    <name type="scientific">Rhodofomes roseus</name>
    <dbReference type="NCBI Taxonomy" id="34475"/>
    <lineage>
        <taxon>Eukaryota</taxon>
        <taxon>Fungi</taxon>
        <taxon>Dikarya</taxon>
        <taxon>Basidiomycota</taxon>
        <taxon>Agaricomycotina</taxon>
        <taxon>Agaricomycetes</taxon>
        <taxon>Polyporales</taxon>
        <taxon>Rhodofomes</taxon>
    </lineage>
</organism>
<evidence type="ECO:0000256" key="1">
    <source>
        <dbReference type="ARBA" id="ARBA00004127"/>
    </source>
</evidence>
<dbReference type="GO" id="GO:0012505">
    <property type="term" value="C:endomembrane system"/>
    <property type="evidence" value="ECO:0007669"/>
    <property type="project" value="UniProtKB-SubCell"/>
</dbReference>
<evidence type="ECO:0000256" key="2">
    <source>
        <dbReference type="ARBA" id="ARBA00022448"/>
    </source>
</evidence>